<organism evidence="5 6">
    <name type="scientific">Microvirga alba</name>
    <dbReference type="NCBI Taxonomy" id="2791025"/>
    <lineage>
        <taxon>Bacteria</taxon>
        <taxon>Pseudomonadati</taxon>
        <taxon>Pseudomonadota</taxon>
        <taxon>Alphaproteobacteria</taxon>
        <taxon>Hyphomicrobiales</taxon>
        <taxon>Methylobacteriaceae</taxon>
        <taxon>Microvirga</taxon>
    </lineage>
</organism>
<dbReference type="Proteomes" id="UP000599312">
    <property type="component" value="Unassembled WGS sequence"/>
</dbReference>
<feature type="domain" description="Prohead serine protease" evidence="4">
    <location>
        <begin position="23"/>
        <end position="160"/>
    </location>
</feature>
<evidence type="ECO:0000313" key="6">
    <source>
        <dbReference type="Proteomes" id="UP000599312"/>
    </source>
</evidence>
<gene>
    <name evidence="5" type="ORF">I2H38_01540</name>
</gene>
<evidence type="ECO:0000313" key="5">
    <source>
        <dbReference type="EMBL" id="MBF9232054.1"/>
    </source>
</evidence>
<evidence type="ECO:0000256" key="2">
    <source>
        <dbReference type="ARBA" id="ARBA00022670"/>
    </source>
</evidence>
<keyword evidence="1" id="KW-1188">Viral release from host cell</keyword>
<dbReference type="InterPro" id="IPR054613">
    <property type="entry name" value="Peptidase_S78_dom"/>
</dbReference>
<dbReference type="SUPFAM" id="SSF50789">
    <property type="entry name" value="Herpes virus serine proteinase, assemblin"/>
    <property type="match status" value="1"/>
</dbReference>
<dbReference type="GO" id="GO:0008233">
    <property type="term" value="F:peptidase activity"/>
    <property type="evidence" value="ECO:0007669"/>
    <property type="project" value="UniProtKB-KW"/>
</dbReference>
<dbReference type="AlphaFoldDB" id="A0A931FLE8"/>
<dbReference type="InterPro" id="IPR006433">
    <property type="entry name" value="Prohead_protease"/>
</dbReference>
<proteinExistence type="predicted"/>
<comment type="caution">
    <text evidence="5">The sequence shown here is derived from an EMBL/GenBank/DDBJ whole genome shotgun (WGS) entry which is preliminary data.</text>
</comment>
<evidence type="ECO:0000256" key="3">
    <source>
        <dbReference type="ARBA" id="ARBA00022801"/>
    </source>
</evidence>
<accession>A0A931FLE8</accession>
<protein>
    <submittedName>
        <fullName evidence="5">HK97 family phage prohead protease</fullName>
    </submittedName>
</protein>
<reference evidence="5" key="1">
    <citation type="submission" date="2020-11" db="EMBL/GenBank/DDBJ databases">
        <authorList>
            <person name="Kim M.K."/>
        </authorList>
    </citation>
    <scope>NUCLEOTIDE SEQUENCE</scope>
    <source>
        <strain evidence="5">BT350</strain>
    </source>
</reference>
<dbReference type="NCBIfam" id="TIGR01543">
    <property type="entry name" value="proheadase_HK97"/>
    <property type="match status" value="1"/>
</dbReference>
<evidence type="ECO:0000259" key="4">
    <source>
        <dbReference type="Pfam" id="PF04586"/>
    </source>
</evidence>
<evidence type="ECO:0000256" key="1">
    <source>
        <dbReference type="ARBA" id="ARBA00022612"/>
    </source>
</evidence>
<sequence>MKGADIPSAREIKLLAEPLGAVDNDGVFEGYASLFGIADLGKDVVMPGAFGDSLKKRRVGDIRLLWQHDPSEPIGRWLAIDEDRRGLRVRGKLNLAVSRARDIHALMRDGAVDGLSIGFRVERARAERPTGLRRLERLDLWEISVVTFPMLPGARVETVKHAKGDLAGRIRTTAFRLFS</sequence>
<dbReference type="Pfam" id="PF04586">
    <property type="entry name" value="Peptidase_S78"/>
    <property type="match status" value="1"/>
</dbReference>
<keyword evidence="6" id="KW-1185">Reference proteome</keyword>
<name>A0A931FLE8_9HYPH</name>
<keyword evidence="3" id="KW-0378">Hydrolase</keyword>
<dbReference type="GO" id="GO:0006508">
    <property type="term" value="P:proteolysis"/>
    <property type="evidence" value="ECO:0007669"/>
    <property type="project" value="UniProtKB-KW"/>
</dbReference>
<keyword evidence="2 5" id="KW-0645">Protease</keyword>
<dbReference type="EMBL" id="JADQDO010000001">
    <property type="protein sequence ID" value="MBF9232054.1"/>
    <property type="molecule type" value="Genomic_DNA"/>
</dbReference>
<dbReference type="RefSeq" id="WP_196270037.1">
    <property type="nucleotide sequence ID" value="NZ_JADQDO010000001.1"/>
</dbReference>